<reference evidence="3" key="1">
    <citation type="journal article" date="2023" name="bioRxiv">
        <title>Scaffold-level genome assemblies of two parasitoid biocontrol wasps reveal the parthenogenesis mechanism and an associated novel virus.</title>
        <authorList>
            <person name="Inwood S."/>
            <person name="Skelly J."/>
            <person name="Guhlin J."/>
            <person name="Harrop T."/>
            <person name="Goldson S."/>
            <person name="Dearden P."/>
        </authorList>
    </citation>
    <scope>NUCLEOTIDE SEQUENCE</scope>
    <source>
        <strain evidence="3">Lincoln</strain>
        <tissue evidence="3">Whole body</tissue>
    </source>
</reference>
<dbReference type="EMBL" id="JAQQBR010000001">
    <property type="protein sequence ID" value="KAK0182959.1"/>
    <property type="molecule type" value="Genomic_DNA"/>
</dbReference>
<keyword evidence="4" id="KW-1185">Reference proteome</keyword>
<keyword evidence="1" id="KW-0175">Coiled coil</keyword>
<gene>
    <name evidence="3" type="ORF">PV327_001038</name>
</gene>
<name>A0AA39G9A4_MICHY</name>
<dbReference type="AlphaFoldDB" id="A0AA39G9A4"/>
<reference evidence="3" key="2">
    <citation type="submission" date="2023-03" db="EMBL/GenBank/DDBJ databases">
        <authorList>
            <person name="Inwood S.N."/>
            <person name="Skelly J.G."/>
            <person name="Guhlin J."/>
            <person name="Harrop T.W.R."/>
            <person name="Goldson S.G."/>
            <person name="Dearden P.K."/>
        </authorList>
    </citation>
    <scope>NUCLEOTIDE SEQUENCE</scope>
    <source>
        <strain evidence="3">Lincoln</strain>
        <tissue evidence="3">Whole body</tissue>
    </source>
</reference>
<evidence type="ECO:0000313" key="4">
    <source>
        <dbReference type="Proteomes" id="UP001168972"/>
    </source>
</evidence>
<feature type="region of interest" description="Disordered" evidence="2">
    <location>
        <begin position="559"/>
        <end position="604"/>
    </location>
</feature>
<dbReference type="Proteomes" id="UP001168972">
    <property type="component" value="Unassembled WGS sequence"/>
</dbReference>
<feature type="compositionally biased region" description="Polar residues" evidence="2">
    <location>
        <begin position="562"/>
        <end position="574"/>
    </location>
</feature>
<evidence type="ECO:0000256" key="2">
    <source>
        <dbReference type="SAM" id="MobiDB-lite"/>
    </source>
</evidence>
<protein>
    <submittedName>
        <fullName evidence="3">Uncharacterized protein</fullName>
    </submittedName>
</protein>
<comment type="caution">
    <text evidence="3">The sequence shown here is derived from an EMBL/GenBank/DDBJ whole genome shotgun (WGS) entry which is preliminary data.</text>
</comment>
<organism evidence="3 4">
    <name type="scientific">Microctonus hyperodae</name>
    <name type="common">Parasitoid wasp</name>
    <dbReference type="NCBI Taxonomy" id="165561"/>
    <lineage>
        <taxon>Eukaryota</taxon>
        <taxon>Metazoa</taxon>
        <taxon>Ecdysozoa</taxon>
        <taxon>Arthropoda</taxon>
        <taxon>Hexapoda</taxon>
        <taxon>Insecta</taxon>
        <taxon>Pterygota</taxon>
        <taxon>Neoptera</taxon>
        <taxon>Endopterygota</taxon>
        <taxon>Hymenoptera</taxon>
        <taxon>Apocrita</taxon>
        <taxon>Ichneumonoidea</taxon>
        <taxon>Braconidae</taxon>
        <taxon>Euphorinae</taxon>
        <taxon>Microctonus</taxon>
    </lineage>
</organism>
<proteinExistence type="predicted"/>
<accession>A0AA39G9A4</accession>
<feature type="coiled-coil region" evidence="1">
    <location>
        <begin position="673"/>
        <end position="700"/>
    </location>
</feature>
<evidence type="ECO:0000313" key="3">
    <source>
        <dbReference type="EMBL" id="KAK0182959.1"/>
    </source>
</evidence>
<sequence>MRLQEISRKMLAKRRRICVDTQTDSAATILMKDASISAIEPKIISKDVSVLTDRHENYEILLPCNIPILRVKEVATSTSDSPPPKQLILLKDASNVTDSFDSDNQSLDFQTPINCDFPGNVTFNLIPRTEEKNIEELEMIETSSNTDIVDRLVNVSSQTKGQHKNDDCIEKCCERTMNLRPSNCTDYQSSNCKSHHRPNACSERHQTERNIISIALPDMINITIEAYNMLESKIQVFDSNEQNEEDCHIQAGKKEFLDTYIPTDENFCENRTQDLENISKSNNHQGDTKTFKIKNIFQNKYEDTSSGLKDTVVNTSPAEMSSWKVDYMNSTTPIHKTITSPLGSNKNLLATKVPETIMTQSNPEINHEYNSYYDKLNNDKDVIIWKNIDLNKFNDVYNNLRKMDQLKLGDVENPQETATRIGVSNNNINYSNIKIPIKDFTDRQTIREQKTDFSSDNCNLIDDQFTHNLEEIINTELINEDMLDLQCPLGMTQTEEDINSSSAYCDNTYLSNDFEDVELSKIRIENASAESSTLPQEFEPLTKNDPSISIEIFNKDSEQKTRGLNQNNPDNQHLNIGKINHTEPMDSMNISDNSEHNSTKATENSFEKKKNILEKYMEETITYMRSSINKLTNAHSNKTGNKKYSAKSRYCTMRSKSKEFSLNNEYINIINPYEKCLRSLERLEKCLSRVKRQDEILQKRYSIKNNASAETKFHLAKFSSDSMNNRCSYSRFHNYSNLDNLNRVYNSENDLTSQHYLKWDTAFVKYNDTNMNELVQMNIPRNHTHKQNNSSRLQTSSCTIKRHQQLNNQYVEPASKNVNIYSILTESKNALAARVKKPLLSSRYNTSKYDFSIDNSNLNDEFSAFVEPIEHMIQSKYKFKYSTSPRVKLLQLLNERRRIIENSRNNIAS</sequence>
<evidence type="ECO:0000256" key="1">
    <source>
        <dbReference type="SAM" id="Coils"/>
    </source>
</evidence>